<reference evidence="3" key="1">
    <citation type="submission" date="2021-04" db="EMBL/GenBank/DDBJ databases">
        <authorList>
            <person name="Tunstrom K."/>
        </authorList>
    </citation>
    <scope>NUCLEOTIDE SEQUENCE</scope>
</reference>
<feature type="compositionally biased region" description="Pro residues" evidence="1">
    <location>
        <begin position="138"/>
        <end position="148"/>
    </location>
</feature>
<dbReference type="AlphaFoldDB" id="A0A8S3WQU2"/>
<evidence type="ECO:0000313" key="4">
    <source>
        <dbReference type="Proteomes" id="UP000691718"/>
    </source>
</evidence>
<organism evidence="3 4">
    <name type="scientific">Parnassius apollo</name>
    <name type="common">Apollo butterfly</name>
    <name type="synonym">Papilio apollo</name>
    <dbReference type="NCBI Taxonomy" id="110799"/>
    <lineage>
        <taxon>Eukaryota</taxon>
        <taxon>Metazoa</taxon>
        <taxon>Ecdysozoa</taxon>
        <taxon>Arthropoda</taxon>
        <taxon>Hexapoda</taxon>
        <taxon>Insecta</taxon>
        <taxon>Pterygota</taxon>
        <taxon>Neoptera</taxon>
        <taxon>Endopterygota</taxon>
        <taxon>Lepidoptera</taxon>
        <taxon>Glossata</taxon>
        <taxon>Ditrysia</taxon>
        <taxon>Papilionoidea</taxon>
        <taxon>Papilionidae</taxon>
        <taxon>Parnassiinae</taxon>
        <taxon>Parnassini</taxon>
        <taxon>Parnassius</taxon>
        <taxon>Parnassius</taxon>
    </lineage>
</organism>
<name>A0A8S3WQU2_PARAO</name>
<keyword evidence="4" id="KW-1185">Reference proteome</keyword>
<proteinExistence type="predicted"/>
<keyword evidence="2" id="KW-0732">Signal</keyword>
<feature type="signal peptide" evidence="2">
    <location>
        <begin position="1"/>
        <end position="24"/>
    </location>
</feature>
<evidence type="ECO:0000256" key="1">
    <source>
        <dbReference type="SAM" id="MobiDB-lite"/>
    </source>
</evidence>
<protein>
    <submittedName>
        <fullName evidence="3">(apollo) hypothetical protein</fullName>
    </submittedName>
</protein>
<comment type="caution">
    <text evidence="3">The sequence shown here is derived from an EMBL/GenBank/DDBJ whole genome shotgun (WGS) entry which is preliminary data.</text>
</comment>
<evidence type="ECO:0000256" key="2">
    <source>
        <dbReference type="SAM" id="SignalP"/>
    </source>
</evidence>
<dbReference type="EMBL" id="CAJQZP010000647">
    <property type="protein sequence ID" value="CAG4975536.1"/>
    <property type="molecule type" value="Genomic_DNA"/>
</dbReference>
<feature type="region of interest" description="Disordered" evidence="1">
    <location>
        <begin position="115"/>
        <end position="152"/>
    </location>
</feature>
<sequence>MFSDNCGVHGAYIVFVWMLGVVSSEPSPIATLQHVANISHGIGGTSLSEFGSSNFSPRMDFEQWKPLTGRGDPLRNDPTYDYEPPVLERVHYWADESRLERERYPERKSEVLMLGVSSRKPSVAPRTPQLPPKRQHRPPPPPPPPPHSPKYEDYTYRYSEYYPMTILVPPPPPPPGHQPSLFIMPEEKIPVPFSLPKQADVPIPFNRATTVTPEHLSSFAVQEANLIYQASTTSQNWFRDFNQTKVLQNSPITSDYAGWGPTTPLDDNNIVNDTHNLIFNDHTIEISEPYLFYKPFLSESPPPLITSGQPLVTAFVPTASPPVEPTTSSTEVTWPSNELSFDSTTEIQNTYETTTHSHETTNKFVTTTTLSPKSEQMVIDMLGPMMSMPLAADPERSEDNLYAHASENIQFFKEQTTEDIRKLELMQNIQPPPSTKFPKSSTEVERQPFHVNPHVLNNSLHAKKFVNTHDPYLHMRFTTPMTSTTQASSSQESKFSTEVPTVPMYLIIQGHSKVKTYSSKAENSVNDPSLNDLTKHKITSEVKHLHPLKEKHAKKLEKVDTTRKDRARDLKTLIDNGLGSIEIQEADIGIKYDVSDGSKVPIEVYKKGIVDNDENNYNSKEKRNKRQVEFDDLLPFNDDSTEKYVYVFSKGQNFKRAGITELTIQAVDNAMTAKINDFEGDDKDVDKHGNEDR</sequence>
<evidence type="ECO:0000313" key="3">
    <source>
        <dbReference type="EMBL" id="CAG4975536.1"/>
    </source>
</evidence>
<gene>
    <name evidence="3" type="ORF">PAPOLLO_LOCUS9130</name>
</gene>
<feature type="chain" id="PRO_5035920514" evidence="2">
    <location>
        <begin position="25"/>
        <end position="693"/>
    </location>
</feature>
<dbReference type="OrthoDB" id="8062658at2759"/>
<dbReference type="Proteomes" id="UP000691718">
    <property type="component" value="Unassembled WGS sequence"/>
</dbReference>
<accession>A0A8S3WQU2</accession>